<proteinExistence type="predicted"/>
<protein>
    <submittedName>
        <fullName evidence="3">Uncharacterized protein</fullName>
    </submittedName>
</protein>
<sequence length="235" mass="27351">MACKIFLLGIIGVAASTTHRKVMIRMPKQMKNTEMKEAMSNDPQMPTMSQPKDQSPEQSRVAVGNEDTGKGNGKGEYFMDVYSLETGPEQLEFGHVLEDPNEWEQRYERKDHENNRFQGKVRWGDKRGSYGEHYWDFNHGGHDKEQPEMASESQKEPQMMKMSETKRSHDHAMPQPPTKNHRMNQRAATVKPDVNERVKRHKKIQLPKLVFDTETWTVIDENTDQHFFLQPIVNP</sequence>
<evidence type="ECO:0000256" key="2">
    <source>
        <dbReference type="SAM" id="SignalP"/>
    </source>
</evidence>
<feature type="region of interest" description="Disordered" evidence="1">
    <location>
        <begin position="37"/>
        <end position="75"/>
    </location>
</feature>
<evidence type="ECO:0000313" key="3">
    <source>
        <dbReference type="EMBL" id="CAH0387161.1"/>
    </source>
</evidence>
<keyword evidence="4" id="KW-1185">Reference proteome</keyword>
<feature type="compositionally biased region" description="Polar residues" evidence="1">
    <location>
        <begin position="41"/>
        <end position="58"/>
    </location>
</feature>
<dbReference type="EMBL" id="OU963864">
    <property type="protein sequence ID" value="CAH0387161.1"/>
    <property type="molecule type" value="Genomic_DNA"/>
</dbReference>
<feature type="region of interest" description="Disordered" evidence="1">
    <location>
        <begin position="140"/>
        <end position="163"/>
    </location>
</feature>
<feature type="chain" id="PRO_5040456824" evidence="2">
    <location>
        <begin position="16"/>
        <end position="235"/>
    </location>
</feature>
<organism evidence="3 4">
    <name type="scientific">Bemisia tabaci</name>
    <name type="common">Sweetpotato whitefly</name>
    <name type="synonym">Aleurodes tabaci</name>
    <dbReference type="NCBI Taxonomy" id="7038"/>
    <lineage>
        <taxon>Eukaryota</taxon>
        <taxon>Metazoa</taxon>
        <taxon>Ecdysozoa</taxon>
        <taxon>Arthropoda</taxon>
        <taxon>Hexapoda</taxon>
        <taxon>Insecta</taxon>
        <taxon>Pterygota</taxon>
        <taxon>Neoptera</taxon>
        <taxon>Paraneoptera</taxon>
        <taxon>Hemiptera</taxon>
        <taxon>Sternorrhyncha</taxon>
        <taxon>Aleyrodoidea</taxon>
        <taxon>Aleyrodidae</taxon>
        <taxon>Aleyrodinae</taxon>
        <taxon>Bemisia</taxon>
    </lineage>
</organism>
<accession>A0A9P0AAC0</accession>
<reference evidence="3" key="1">
    <citation type="submission" date="2021-12" db="EMBL/GenBank/DDBJ databases">
        <authorList>
            <person name="King R."/>
        </authorList>
    </citation>
    <scope>NUCLEOTIDE SEQUENCE</scope>
</reference>
<evidence type="ECO:0000256" key="1">
    <source>
        <dbReference type="SAM" id="MobiDB-lite"/>
    </source>
</evidence>
<feature type="signal peptide" evidence="2">
    <location>
        <begin position="1"/>
        <end position="15"/>
    </location>
</feature>
<dbReference type="AlphaFoldDB" id="A0A9P0AAC0"/>
<dbReference type="Proteomes" id="UP001152759">
    <property type="component" value="Chromosome 3"/>
</dbReference>
<keyword evidence="2" id="KW-0732">Signal</keyword>
<name>A0A9P0AAC0_BEMTA</name>
<gene>
    <name evidence="3" type="ORF">BEMITA_LOCUS6212</name>
</gene>
<evidence type="ECO:0000313" key="4">
    <source>
        <dbReference type="Proteomes" id="UP001152759"/>
    </source>
</evidence>